<dbReference type="InterPro" id="IPR021284">
    <property type="entry name" value="DUF2750"/>
</dbReference>
<evidence type="ECO:0000313" key="2">
    <source>
        <dbReference type="Proteomes" id="UP000077734"/>
    </source>
</evidence>
<dbReference type="KEGG" id="mko:MKLM6_2427"/>
<sequence length="135" mass="15454">MRYQPHRDEIAAVPEMSDEERLEYFLYRVFETDEVWCLKDAGQPVIRDVAGRKTLPVWPYKIFAEAAATGDWEGLQPVPESVDYFTYQTLNRAAGQEVTLEIMPRGSAPGCLIAPQRLFGMLENMMESRDYTVGD</sequence>
<protein>
    <submittedName>
        <fullName evidence="1">Uncharacterized protein</fullName>
    </submittedName>
</protein>
<keyword evidence="2" id="KW-1185">Reference proteome</keyword>
<dbReference type="Proteomes" id="UP000077734">
    <property type="component" value="Unassembled WGS sequence"/>
</dbReference>
<reference evidence="1 2" key="1">
    <citation type="submission" date="2016-03" db="EMBL/GenBank/DDBJ databases">
        <authorList>
            <person name="Heylen K."/>
            <person name="De Vos P."/>
            <person name="Vekeman B."/>
        </authorList>
    </citation>
    <scope>NUCLEOTIDE SEQUENCE [LARGE SCALE GENOMIC DNA]</scope>
    <source>
        <strain evidence="1 2">R-49807</strain>
    </source>
</reference>
<dbReference type="RefSeq" id="WP_064029765.1">
    <property type="nucleotide sequence ID" value="NZ_CP023669.1"/>
</dbReference>
<evidence type="ECO:0000313" key="1">
    <source>
        <dbReference type="EMBL" id="OAI22280.1"/>
    </source>
</evidence>
<gene>
    <name evidence="1" type="ORF">A1356_02500</name>
</gene>
<dbReference type="AlphaFoldDB" id="A0A291IKC9"/>
<comment type="caution">
    <text evidence="1">The sequence shown here is derived from an EMBL/GenBank/DDBJ whole genome shotgun (WGS) entry which is preliminary data.</text>
</comment>
<organism evidence="1 2">
    <name type="scientific">Methylomonas koyamae</name>
    <dbReference type="NCBI Taxonomy" id="702114"/>
    <lineage>
        <taxon>Bacteria</taxon>
        <taxon>Pseudomonadati</taxon>
        <taxon>Pseudomonadota</taxon>
        <taxon>Gammaproteobacteria</taxon>
        <taxon>Methylococcales</taxon>
        <taxon>Methylococcaceae</taxon>
        <taxon>Methylomonas</taxon>
    </lineage>
</organism>
<accession>A0A291IKC9</accession>
<name>A0A291IKC9_9GAMM</name>
<dbReference type="Pfam" id="PF11042">
    <property type="entry name" value="DUF2750"/>
    <property type="match status" value="1"/>
</dbReference>
<proteinExistence type="predicted"/>
<dbReference type="EMBL" id="LUUL01000125">
    <property type="protein sequence ID" value="OAI22280.1"/>
    <property type="molecule type" value="Genomic_DNA"/>
</dbReference>